<evidence type="ECO:0000313" key="6">
    <source>
        <dbReference type="EMBL" id="MDQ0166821.1"/>
    </source>
</evidence>
<dbReference type="GO" id="GO:0005524">
    <property type="term" value="F:ATP binding"/>
    <property type="evidence" value="ECO:0007669"/>
    <property type="project" value="UniProtKB-KW"/>
</dbReference>
<dbReference type="InterPro" id="IPR027417">
    <property type="entry name" value="P-loop_NTPase"/>
</dbReference>
<evidence type="ECO:0000256" key="4">
    <source>
        <dbReference type="ARBA" id="ARBA00022840"/>
    </source>
</evidence>
<evidence type="ECO:0000313" key="7">
    <source>
        <dbReference type="Proteomes" id="UP001235840"/>
    </source>
</evidence>
<keyword evidence="2" id="KW-0813">Transport</keyword>
<keyword evidence="3" id="KW-0547">Nucleotide-binding</keyword>
<comment type="similarity">
    <text evidence="1">Belongs to the ABC transporter superfamily.</text>
</comment>
<dbReference type="InterPro" id="IPR003593">
    <property type="entry name" value="AAA+_ATPase"/>
</dbReference>
<dbReference type="NCBIfam" id="TIGR01727">
    <property type="entry name" value="oligo_HPY"/>
    <property type="match status" value="1"/>
</dbReference>
<dbReference type="Gene3D" id="3.40.50.300">
    <property type="entry name" value="P-loop containing nucleotide triphosphate hydrolases"/>
    <property type="match status" value="1"/>
</dbReference>
<gene>
    <name evidence="6" type="ORF">J2S11_002737</name>
</gene>
<dbReference type="Proteomes" id="UP001235840">
    <property type="component" value="Unassembled WGS sequence"/>
</dbReference>
<dbReference type="EMBL" id="JAUSTY010000011">
    <property type="protein sequence ID" value="MDQ0166821.1"/>
    <property type="molecule type" value="Genomic_DNA"/>
</dbReference>
<dbReference type="SUPFAM" id="SSF52540">
    <property type="entry name" value="P-loop containing nucleoside triphosphate hydrolases"/>
    <property type="match status" value="1"/>
</dbReference>
<dbReference type="SMART" id="SM00382">
    <property type="entry name" value="AAA"/>
    <property type="match status" value="1"/>
</dbReference>
<evidence type="ECO:0000256" key="2">
    <source>
        <dbReference type="ARBA" id="ARBA00022448"/>
    </source>
</evidence>
<reference evidence="6 7" key="1">
    <citation type="submission" date="2023-07" db="EMBL/GenBank/DDBJ databases">
        <title>Genomic Encyclopedia of Type Strains, Phase IV (KMG-IV): sequencing the most valuable type-strain genomes for metagenomic binning, comparative biology and taxonomic classification.</title>
        <authorList>
            <person name="Goeker M."/>
        </authorList>
    </citation>
    <scope>NUCLEOTIDE SEQUENCE [LARGE SCALE GENOMIC DNA]</scope>
    <source>
        <strain evidence="6 7">DSM 12751</strain>
    </source>
</reference>
<dbReference type="PANTHER" id="PTHR43776:SF8">
    <property type="entry name" value="ABC TRANSPORTER, ATP-BINDING PROTEIN"/>
    <property type="match status" value="1"/>
</dbReference>
<dbReference type="PROSITE" id="PS50893">
    <property type="entry name" value="ABC_TRANSPORTER_2"/>
    <property type="match status" value="1"/>
</dbReference>
<feature type="domain" description="ABC transporter" evidence="5">
    <location>
        <begin position="6"/>
        <end position="254"/>
    </location>
</feature>
<evidence type="ECO:0000256" key="3">
    <source>
        <dbReference type="ARBA" id="ARBA00022741"/>
    </source>
</evidence>
<keyword evidence="4 6" id="KW-0067">ATP-binding</keyword>
<sequence length="319" mass="35906">MSLTLLKISDLEKKFKMNKSWFQAPQYVHAVNGVNLTLNKNETHSIVGESGSGKSTTGRCILRLIEPTSGKVEFDGIDITTLTKKEMKRMRKDIQMVFQDPMDSMNPRLTIKEILSEPLIANKVPKKEHDEKILETIQLVGLSDMHLSRYAHELSGGQRQRIGIARAIILRPRVIILDEPVSALDVSVQSQILNLLLDLQEDLDLSYLFISHDLGVVEHIADKVSVMYLGQVVETSTKENVFNNPLHPYTKALISAIPKTDPDEEKERILLKGELPSPTNPPTGCKFHPRCEFAMDICKEIKPSSKEVEGNIVACHLYE</sequence>
<dbReference type="InterPro" id="IPR017871">
    <property type="entry name" value="ABC_transporter-like_CS"/>
</dbReference>
<dbReference type="PANTHER" id="PTHR43776">
    <property type="entry name" value="TRANSPORT ATP-BINDING PROTEIN"/>
    <property type="match status" value="1"/>
</dbReference>
<evidence type="ECO:0000256" key="1">
    <source>
        <dbReference type="ARBA" id="ARBA00005417"/>
    </source>
</evidence>
<proteinExistence type="inferred from homology"/>
<name>A0ABT9W0L9_9BACI</name>
<dbReference type="RefSeq" id="WP_307395326.1">
    <property type="nucleotide sequence ID" value="NZ_BAAADK010000003.1"/>
</dbReference>
<accession>A0ABT9W0L9</accession>
<evidence type="ECO:0000259" key="5">
    <source>
        <dbReference type="PROSITE" id="PS50893"/>
    </source>
</evidence>
<dbReference type="Pfam" id="PF08352">
    <property type="entry name" value="oligo_HPY"/>
    <property type="match status" value="1"/>
</dbReference>
<dbReference type="InterPro" id="IPR003439">
    <property type="entry name" value="ABC_transporter-like_ATP-bd"/>
</dbReference>
<organism evidence="6 7">
    <name type="scientific">Caldalkalibacillus horti</name>
    <dbReference type="NCBI Taxonomy" id="77523"/>
    <lineage>
        <taxon>Bacteria</taxon>
        <taxon>Bacillati</taxon>
        <taxon>Bacillota</taxon>
        <taxon>Bacilli</taxon>
        <taxon>Bacillales</taxon>
        <taxon>Bacillaceae</taxon>
        <taxon>Caldalkalibacillus</taxon>
    </lineage>
</organism>
<dbReference type="CDD" id="cd03257">
    <property type="entry name" value="ABC_NikE_OppD_transporters"/>
    <property type="match status" value="1"/>
</dbReference>
<dbReference type="NCBIfam" id="NF008453">
    <property type="entry name" value="PRK11308.1"/>
    <property type="match status" value="1"/>
</dbReference>
<dbReference type="InterPro" id="IPR050319">
    <property type="entry name" value="ABC_transp_ATP-bind"/>
</dbReference>
<dbReference type="InterPro" id="IPR013563">
    <property type="entry name" value="Oligopep_ABC_C"/>
</dbReference>
<dbReference type="Pfam" id="PF00005">
    <property type="entry name" value="ABC_tran"/>
    <property type="match status" value="1"/>
</dbReference>
<protein>
    <submittedName>
        <fullName evidence="6">Oligopeptide/dipeptide ABC transporter ATP-binding protein</fullName>
    </submittedName>
</protein>
<comment type="caution">
    <text evidence="6">The sequence shown here is derived from an EMBL/GenBank/DDBJ whole genome shotgun (WGS) entry which is preliminary data.</text>
</comment>
<keyword evidence="7" id="KW-1185">Reference proteome</keyword>
<dbReference type="PROSITE" id="PS00211">
    <property type="entry name" value="ABC_TRANSPORTER_1"/>
    <property type="match status" value="1"/>
</dbReference>